<dbReference type="GO" id="GO:0007166">
    <property type="term" value="P:cell surface receptor signaling pathway"/>
    <property type="evidence" value="ECO:0000318"/>
    <property type="project" value="GO_Central"/>
</dbReference>
<dbReference type="FunCoup" id="A0A7M7G0X2">
    <property type="interactions" value="776"/>
</dbReference>
<keyword evidence="3" id="KW-1090">Inhibition of host innate immune response by virus</keyword>
<dbReference type="SUPFAM" id="SSF52200">
    <property type="entry name" value="Toll/Interleukin receptor TIR domain"/>
    <property type="match status" value="1"/>
</dbReference>
<dbReference type="GO" id="GO:0009986">
    <property type="term" value="C:cell surface"/>
    <property type="evidence" value="ECO:0000318"/>
    <property type="project" value="GO_Central"/>
</dbReference>
<keyword evidence="5" id="KW-1114">Inhibition of host interferon signaling pathway by virus</keyword>
<dbReference type="PROSITE" id="PS50104">
    <property type="entry name" value="TIR"/>
    <property type="match status" value="1"/>
</dbReference>
<dbReference type="InterPro" id="IPR013098">
    <property type="entry name" value="Ig_I-set"/>
</dbReference>
<keyword evidence="3" id="KW-0945">Host-virus interaction</keyword>
<dbReference type="InterPro" id="IPR015621">
    <property type="entry name" value="IL-1_rcpt_fam"/>
</dbReference>
<evidence type="ECO:0000313" key="18">
    <source>
        <dbReference type="EnsemblMetazoa" id="XP_001180800"/>
    </source>
</evidence>
<dbReference type="EnsemblMetazoa" id="XM_001180800">
    <property type="protein sequence ID" value="XP_001180800"/>
    <property type="gene ID" value="LOC752978"/>
</dbReference>
<dbReference type="RefSeq" id="XP_001180800.3">
    <property type="nucleotide sequence ID" value="XM_001180800.4"/>
</dbReference>
<dbReference type="GeneID" id="752978"/>
<dbReference type="Gene3D" id="2.60.40.10">
    <property type="entry name" value="Immunoglobulins"/>
    <property type="match status" value="1"/>
</dbReference>
<keyword evidence="3" id="KW-0899">Viral immunoevasion</keyword>
<keyword evidence="8" id="KW-0325">Glycoprotein</keyword>
<organism evidence="18 19">
    <name type="scientific">Strongylocentrotus purpuratus</name>
    <name type="common">Purple sea urchin</name>
    <dbReference type="NCBI Taxonomy" id="7668"/>
    <lineage>
        <taxon>Eukaryota</taxon>
        <taxon>Metazoa</taxon>
        <taxon>Echinodermata</taxon>
        <taxon>Eleutherozoa</taxon>
        <taxon>Echinozoa</taxon>
        <taxon>Echinoidea</taxon>
        <taxon>Euechinoidea</taxon>
        <taxon>Echinacea</taxon>
        <taxon>Camarodonta</taxon>
        <taxon>Echinidea</taxon>
        <taxon>Strongylocentrotidae</taxon>
        <taxon>Strongylocentrotus</taxon>
    </lineage>
</organism>
<evidence type="ECO:0000259" key="17">
    <source>
        <dbReference type="PROSITE" id="PS50835"/>
    </source>
</evidence>
<evidence type="ECO:0000256" key="7">
    <source>
        <dbReference type="ARBA" id="ARBA00023157"/>
    </source>
</evidence>
<feature type="chain" id="PRO_5029500946" description="Soluble interferon alpha/beta receptor OPG204" evidence="15">
    <location>
        <begin position="27"/>
        <end position="698"/>
    </location>
</feature>
<keyword evidence="15" id="KW-0732">Signal</keyword>
<evidence type="ECO:0000256" key="4">
    <source>
        <dbReference type="ARBA" id="ARBA00022801"/>
    </source>
</evidence>
<feature type="compositionally biased region" description="Low complexity" evidence="14">
    <location>
        <begin position="611"/>
        <end position="645"/>
    </location>
</feature>
<dbReference type="Gene3D" id="3.40.50.10140">
    <property type="entry name" value="Toll/interleukin-1 receptor homology (TIR) domain"/>
    <property type="match status" value="2"/>
</dbReference>
<feature type="region of interest" description="Disordered" evidence="14">
    <location>
        <begin position="581"/>
        <end position="663"/>
    </location>
</feature>
<keyword evidence="7" id="KW-1015">Disulfide bond</keyword>
<feature type="signal peptide" evidence="15">
    <location>
        <begin position="1"/>
        <end position="26"/>
    </location>
</feature>
<evidence type="ECO:0000256" key="3">
    <source>
        <dbReference type="ARBA" id="ARBA00022632"/>
    </source>
</evidence>
<evidence type="ECO:0000259" key="16">
    <source>
        <dbReference type="PROSITE" id="PS50104"/>
    </source>
</evidence>
<comment type="similarity">
    <text evidence="1">Belongs to the interleukin-1 receptor family.</text>
</comment>
<feature type="compositionally biased region" description="Polar residues" evidence="14">
    <location>
        <begin position="595"/>
        <end position="610"/>
    </location>
</feature>
<reference evidence="19" key="1">
    <citation type="submission" date="2015-02" db="EMBL/GenBank/DDBJ databases">
        <title>Genome sequencing for Strongylocentrotus purpuratus.</title>
        <authorList>
            <person name="Murali S."/>
            <person name="Liu Y."/>
            <person name="Vee V."/>
            <person name="English A."/>
            <person name="Wang M."/>
            <person name="Skinner E."/>
            <person name="Han Y."/>
            <person name="Muzny D.M."/>
            <person name="Worley K.C."/>
            <person name="Gibbs R.A."/>
        </authorList>
    </citation>
    <scope>NUCLEOTIDE SEQUENCE</scope>
</reference>
<dbReference type="Proteomes" id="UP000007110">
    <property type="component" value="Unassembled WGS sequence"/>
</dbReference>
<protein>
    <recommendedName>
        <fullName evidence="12">Soluble interferon alpha/beta receptor OPG204</fullName>
    </recommendedName>
</protein>
<feature type="compositionally biased region" description="Polar residues" evidence="14">
    <location>
        <begin position="654"/>
        <end position="663"/>
    </location>
</feature>
<dbReference type="InterPro" id="IPR035897">
    <property type="entry name" value="Toll_tir_struct_dom_sf"/>
</dbReference>
<evidence type="ECO:0000256" key="2">
    <source>
        <dbReference type="ARBA" id="ARBA00022518"/>
    </source>
</evidence>
<dbReference type="Pfam" id="PF07679">
    <property type="entry name" value="I-set"/>
    <property type="match status" value="1"/>
</dbReference>
<name>A0A7M7G0X2_STRPU</name>
<keyword evidence="9" id="KW-0922">Interferon antiviral system evasion</keyword>
<evidence type="ECO:0000313" key="19">
    <source>
        <dbReference type="Proteomes" id="UP000007110"/>
    </source>
</evidence>
<sequence>MNDNMRDLEVMRRLVFLMISVWSVLGVQTMAGATVCPKDLDSNELSFLDKTASDVYSTECQYRVLQCMSVNFCSIQWFFNGIPYDSWSLGNNSDTKFKLEDSNQTLKFLSADVDSEGTYTCVVSNGVRNINRSINLRIQEKIWLNKPIPLESSSGVCKDQMAVLGGNASFFCQFKYRNPGAFLQKSWRKLNQTYGGFQLVDFYYIPGTEFTHGYRKEDENVILTQKNCPEKPFKILSTWLNITNVTEEALGRYQVHCKISGFLTKVNLTLSLATTEEHVVKVTDTTSVVVVVATLTILLSLVVLSWKRYGTDVKLWNHDHRATLETEEIDNKLYDAYIISCYEGQDKSFVDNILCPSLQDQYKLFIRERDATFGSVESEEIVEALTKSRRCIVLLSADFYRHSSTSSSQSTSGRIETTAAQLTSSSSSLSSPSSPSFSVNNFSGNEWHLFELHHALDTMHPNVIPLLYRDSGPTSLSNTDSNAKLIDHVLKDVTCLKWKQKGETRLDDWAMKRLRLRLPPRRQSSNLPIEQSSYITMPVMSAATPSNISSSISLTSPSLLTTERPYAVDSSLQHLTALSCPESSRSGGLVVGKASGSSRQNRPSTQSSEISYMSTTTSPPLSPTAPMSLSSSYGSSTSSSLFSPSHPVHANEPDNLNSFQEYQPNSNTFNSSLSIFQFFLRPKKGPHLIDNESNPGYI</sequence>
<keyword evidence="6" id="KW-0520">NAD</keyword>
<evidence type="ECO:0000256" key="9">
    <source>
        <dbReference type="ARBA" id="ARBA00023258"/>
    </source>
</evidence>
<dbReference type="SUPFAM" id="SSF48726">
    <property type="entry name" value="Immunoglobulin"/>
    <property type="match status" value="1"/>
</dbReference>
<comment type="function">
    <text evidence="13">Counteracts the antiviral effects of host IFN-alpha/beta and key IFN-inducible proteins involved in viral RNA degradation suxh as host OAS1. Acts as a soluble IFN-alpha receptor and thus inhibits the interaction between host IFN-alpha and its receptor.</text>
</comment>
<evidence type="ECO:0000256" key="12">
    <source>
        <dbReference type="ARBA" id="ARBA00041012"/>
    </source>
</evidence>
<dbReference type="PROSITE" id="PS50835">
    <property type="entry name" value="IG_LIKE"/>
    <property type="match status" value="1"/>
</dbReference>
<keyword evidence="19" id="KW-1185">Reference proteome</keyword>
<dbReference type="SMART" id="SM00409">
    <property type="entry name" value="IG"/>
    <property type="match status" value="2"/>
</dbReference>
<evidence type="ECO:0000256" key="6">
    <source>
        <dbReference type="ARBA" id="ARBA00023027"/>
    </source>
</evidence>
<proteinExistence type="inferred from homology"/>
<dbReference type="InterPro" id="IPR007110">
    <property type="entry name" value="Ig-like_dom"/>
</dbReference>
<evidence type="ECO:0000256" key="15">
    <source>
        <dbReference type="SAM" id="SignalP"/>
    </source>
</evidence>
<dbReference type="PRINTS" id="PR01537">
    <property type="entry name" value="INTRLKN1R1F"/>
</dbReference>
<reference evidence="18" key="2">
    <citation type="submission" date="2021-01" db="UniProtKB">
        <authorList>
            <consortium name="EnsemblMetazoa"/>
        </authorList>
    </citation>
    <scope>IDENTIFICATION</scope>
</reference>
<evidence type="ECO:0000256" key="10">
    <source>
        <dbReference type="ARBA" id="ARBA00023319"/>
    </source>
</evidence>
<dbReference type="InterPro" id="IPR003599">
    <property type="entry name" value="Ig_sub"/>
</dbReference>
<dbReference type="Pfam" id="PF01582">
    <property type="entry name" value="TIR"/>
    <property type="match status" value="1"/>
</dbReference>
<dbReference type="GO" id="GO:0016787">
    <property type="term" value="F:hydrolase activity"/>
    <property type="evidence" value="ECO:0007669"/>
    <property type="project" value="UniProtKB-KW"/>
</dbReference>
<dbReference type="CDD" id="cd00096">
    <property type="entry name" value="Ig"/>
    <property type="match status" value="1"/>
</dbReference>
<dbReference type="AlphaFoldDB" id="A0A7M7G0X2"/>
<dbReference type="PANTHER" id="PTHR11890:SF44">
    <property type="entry name" value="X-LINKED INTERLEUKIN-1 RECEPTOR ACCESSORY PROTEIN-LIKE 2"/>
    <property type="match status" value="1"/>
</dbReference>
<evidence type="ECO:0000256" key="1">
    <source>
        <dbReference type="ARBA" id="ARBA00009752"/>
    </source>
</evidence>
<dbReference type="GO" id="GO:0005886">
    <property type="term" value="C:plasma membrane"/>
    <property type="evidence" value="ECO:0000318"/>
    <property type="project" value="GO_Central"/>
</dbReference>
<keyword evidence="2" id="KW-0244">Early protein</keyword>
<comment type="subunit">
    <text evidence="11">Interacts with host IFNA1.</text>
</comment>
<feature type="domain" description="Ig-like" evidence="17">
    <location>
        <begin position="37"/>
        <end position="137"/>
    </location>
</feature>
<evidence type="ECO:0000256" key="8">
    <source>
        <dbReference type="ARBA" id="ARBA00023180"/>
    </source>
</evidence>
<evidence type="ECO:0000256" key="13">
    <source>
        <dbReference type="ARBA" id="ARBA00045444"/>
    </source>
</evidence>
<dbReference type="InterPro" id="IPR000157">
    <property type="entry name" value="TIR_dom"/>
</dbReference>
<dbReference type="InterPro" id="IPR013783">
    <property type="entry name" value="Ig-like_fold"/>
</dbReference>
<dbReference type="InParanoid" id="A0A7M7G0X2"/>
<keyword evidence="4" id="KW-0378">Hydrolase</keyword>
<dbReference type="PANTHER" id="PTHR11890">
    <property type="entry name" value="INTERLEUKIN-1 RECEPTOR FAMILY MEMBER"/>
    <property type="match status" value="1"/>
</dbReference>
<feature type="domain" description="TIR" evidence="16">
    <location>
        <begin position="332"/>
        <end position="497"/>
    </location>
</feature>
<keyword evidence="10" id="KW-0393">Immunoglobulin domain</keyword>
<evidence type="ECO:0000256" key="14">
    <source>
        <dbReference type="SAM" id="MobiDB-lite"/>
    </source>
</evidence>
<evidence type="ECO:0000256" key="11">
    <source>
        <dbReference type="ARBA" id="ARBA00038761"/>
    </source>
</evidence>
<accession>A0A7M7G0X2</accession>
<evidence type="ECO:0000256" key="5">
    <source>
        <dbReference type="ARBA" id="ARBA00022830"/>
    </source>
</evidence>
<dbReference type="KEGG" id="spu:752978"/>
<dbReference type="OrthoDB" id="1421090at2759"/>
<dbReference type="InterPro" id="IPR036179">
    <property type="entry name" value="Ig-like_dom_sf"/>
</dbReference>